<dbReference type="Proteomes" id="UP000326396">
    <property type="component" value="Linkage Group LG4"/>
</dbReference>
<dbReference type="SUPFAM" id="SSF48403">
    <property type="entry name" value="Ankyrin repeat"/>
    <property type="match status" value="1"/>
</dbReference>
<dbReference type="OrthoDB" id="1685743at2759"/>
<dbReference type="SMART" id="SM00248">
    <property type="entry name" value="ANK"/>
    <property type="match status" value="2"/>
</dbReference>
<dbReference type="PROSITE" id="PS50088">
    <property type="entry name" value="ANK_REPEAT"/>
    <property type="match status" value="1"/>
</dbReference>
<evidence type="ECO:0000256" key="2">
    <source>
        <dbReference type="SAM" id="MobiDB-lite"/>
    </source>
</evidence>
<evidence type="ECO:0000256" key="1">
    <source>
        <dbReference type="PROSITE-ProRule" id="PRU00023"/>
    </source>
</evidence>
<dbReference type="Gene3D" id="1.25.40.20">
    <property type="entry name" value="Ankyrin repeat-containing domain"/>
    <property type="match status" value="1"/>
</dbReference>
<dbReference type="Pfam" id="PF12796">
    <property type="entry name" value="Ank_2"/>
    <property type="match status" value="1"/>
</dbReference>
<protein>
    <submittedName>
        <fullName evidence="3">Uncharacterized protein</fullName>
    </submittedName>
</protein>
<feature type="compositionally biased region" description="Basic and acidic residues" evidence="2">
    <location>
        <begin position="231"/>
        <end position="244"/>
    </location>
</feature>
<accession>A0A5N6MZ96</accession>
<evidence type="ECO:0000313" key="4">
    <source>
        <dbReference type="Proteomes" id="UP000326396"/>
    </source>
</evidence>
<dbReference type="InterPro" id="IPR036770">
    <property type="entry name" value="Ankyrin_rpt-contain_sf"/>
</dbReference>
<dbReference type="PANTHER" id="PTHR47303:SF1">
    <property type="entry name" value="NF-KAPPA-B INHIBITOR BETA"/>
    <property type="match status" value="1"/>
</dbReference>
<keyword evidence="1" id="KW-0040">ANK repeat</keyword>
<dbReference type="AlphaFoldDB" id="A0A5N6MZ96"/>
<sequence length="262" mass="28772">MPDVKQWFEAFLDGDMTEIQYLLRDGEGDGIKNIIDKDGNSILHIAVALGRKDIIKKILWNIDGDNLTKIKNKKGSTVLHIAAIVGNTDVAKLLLKEDINLLHIKDNLGKKPLLKAYENMRLETAYLLLKATNDEKIRAKNAPTDDQNSPLKSNHVADGGKNAATVHQNSTLKSNTHDEDFSTGIGVLVQAISAKQYGTMDQHEKYCCGWVVLAAMVGPSPELGMDSVAEPNKEEQASRDKEPEGLEDVPETEPLGQIHVNG</sequence>
<keyword evidence="4" id="KW-1185">Reference proteome</keyword>
<reference evidence="3 4" key="1">
    <citation type="submission" date="2019-05" db="EMBL/GenBank/DDBJ databases">
        <title>Mikania micrantha, genome provides insights into the molecular mechanism of rapid growth.</title>
        <authorList>
            <person name="Liu B."/>
        </authorList>
    </citation>
    <scope>NUCLEOTIDE SEQUENCE [LARGE SCALE GENOMIC DNA]</scope>
    <source>
        <strain evidence="3">NLD-2019</strain>
        <tissue evidence="3">Leaf</tissue>
    </source>
</reference>
<gene>
    <name evidence="3" type="ORF">E3N88_28370</name>
</gene>
<dbReference type="PROSITE" id="PS50297">
    <property type="entry name" value="ANK_REP_REGION"/>
    <property type="match status" value="1"/>
</dbReference>
<dbReference type="PANTHER" id="PTHR47303">
    <property type="match status" value="1"/>
</dbReference>
<dbReference type="EMBL" id="SZYD01000014">
    <property type="protein sequence ID" value="KAD4179779.1"/>
    <property type="molecule type" value="Genomic_DNA"/>
</dbReference>
<organism evidence="3 4">
    <name type="scientific">Mikania micrantha</name>
    <name type="common">bitter vine</name>
    <dbReference type="NCBI Taxonomy" id="192012"/>
    <lineage>
        <taxon>Eukaryota</taxon>
        <taxon>Viridiplantae</taxon>
        <taxon>Streptophyta</taxon>
        <taxon>Embryophyta</taxon>
        <taxon>Tracheophyta</taxon>
        <taxon>Spermatophyta</taxon>
        <taxon>Magnoliopsida</taxon>
        <taxon>eudicotyledons</taxon>
        <taxon>Gunneridae</taxon>
        <taxon>Pentapetalae</taxon>
        <taxon>asterids</taxon>
        <taxon>campanulids</taxon>
        <taxon>Asterales</taxon>
        <taxon>Asteraceae</taxon>
        <taxon>Asteroideae</taxon>
        <taxon>Heliantheae alliance</taxon>
        <taxon>Eupatorieae</taxon>
        <taxon>Mikania</taxon>
    </lineage>
</organism>
<comment type="caution">
    <text evidence="3">The sequence shown here is derived from an EMBL/GenBank/DDBJ whole genome shotgun (WGS) entry which is preliminary data.</text>
</comment>
<feature type="region of interest" description="Disordered" evidence="2">
    <location>
        <begin position="223"/>
        <end position="262"/>
    </location>
</feature>
<evidence type="ECO:0000313" key="3">
    <source>
        <dbReference type="EMBL" id="KAD4179779.1"/>
    </source>
</evidence>
<feature type="repeat" description="ANK" evidence="1">
    <location>
        <begin position="74"/>
        <end position="106"/>
    </location>
</feature>
<dbReference type="InterPro" id="IPR002110">
    <property type="entry name" value="Ankyrin_rpt"/>
</dbReference>
<name>A0A5N6MZ96_9ASTR</name>
<feature type="region of interest" description="Disordered" evidence="2">
    <location>
        <begin position="139"/>
        <end position="161"/>
    </location>
</feature>
<proteinExistence type="predicted"/>